<dbReference type="PIR" id="F70423">
    <property type="entry name" value="F70423"/>
</dbReference>
<dbReference type="InterPro" id="IPR037160">
    <property type="entry name" value="DNA_Pol_thumb_sf"/>
</dbReference>
<reference evidence="10 11" key="1">
    <citation type="journal article" date="1998" name="Nature">
        <title>The complete genome of the hyperthermophilic bacterium Aquifex aeolicus.</title>
        <authorList>
            <person name="Deckert G."/>
            <person name="Warren P.V."/>
            <person name="Gaasterland T."/>
            <person name="Young W.G."/>
            <person name="Lenox A.L."/>
            <person name="Graham D.E."/>
            <person name="Overbeek R."/>
            <person name="Snead M.A."/>
            <person name="Keller M."/>
            <person name="Aujay M."/>
            <person name="Huber R."/>
            <person name="Feldman R.A."/>
            <person name="Short J.M."/>
            <person name="Olson G.J."/>
            <person name="Swanson R.V."/>
        </authorList>
    </citation>
    <scope>NUCLEOTIDE SEQUENCE [LARGE SCALE GENOMIC DNA]</scope>
    <source>
        <strain evidence="10 11">VF5</strain>
    </source>
</reference>
<dbReference type="InterPro" id="IPR003141">
    <property type="entry name" value="Pol/His_phosphatase_N"/>
</dbReference>
<dbReference type="DNASU" id="1192947"/>
<feature type="domain" description="Polymerase/histidinol phosphatase N-terminal" evidence="8">
    <location>
        <begin position="344"/>
        <end position="425"/>
    </location>
</feature>
<dbReference type="STRING" id="224324.aq_1422"/>
<evidence type="ECO:0000259" key="9">
    <source>
        <dbReference type="SMART" id="SM00483"/>
    </source>
</evidence>
<dbReference type="NCBIfam" id="NF006375">
    <property type="entry name" value="PRK08609.1"/>
    <property type="match status" value="1"/>
</dbReference>
<dbReference type="InterPro" id="IPR028207">
    <property type="entry name" value="DNA_pol_B_palm_palm"/>
</dbReference>
<keyword evidence="2" id="KW-0808">Transferase</keyword>
<evidence type="ECO:0000256" key="4">
    <source>
        <dbReference type="ARBA" id="ARBA00022763"/>
    </source>
</evidence>
<dbReference type="KEGG" id="aae:aq_1422"/>
<gene>
    <name evidence="10" type="primary">dpbF</name>
    <name evidence="10" type="ordered locus">aq_1422</name>
</gene>
<dbReference type="Gene3D" id="1.10.150.20">
    <property type="entry name" value="5' to 3' exonuclease, C-terminal subdomain"/>
    <property type="match status" value="1"/>
</dbReference>
<dbReference type="CDD" id="cd07436">
    <property type="entry name" value="PHP_PolX"/>
    <property type="match status" value="1"/>
</dbReference>
<evidence type="ECO:0000256" key="7">
    <source>
        <dbReference type="ARBA" id="ARBA00049244"/>
    </source>
</evidence>
<dbReference type="SMART" id="SM00483">
    <property type="entry name" value="POLXc"/>
    <property type="match status" value="1"/>
</dbReference>
<dbReference type="GO" id="GO:0006281">
    <property type="term" value="P:DNA repair"/>
    <property type="evidence" value="ECO:0007669"/>
    <property type="project" value="UniProtKB-KW"/>
</dbReference>
<dbReference type="AlphaFoldDB" id="O67416"/>
<dbReference type="Pfam" id="PF14791">
    <property type="entry name" value="DNA_pol_B_thumb"/>
    <property type="match status" value="1"/>
</dbReference>
<dbReference type="EMBL" id="AE000657">
    <property type="protein sequence ID" value="AAC07374.1"/>
    <property type="molecule type" value="Genomic_DNA"/>
</dbReference>
<name>O67416_AQUAE</name>
<evidence type="ECO:0000256" key="1">
    <source>
        <dbReference type="ARBA" id="ARBA00012417"/>
    </source>
</evidence>
<dbReference type="PANTHER" id="PTHR36928:SF1">
    <property type="entry name" value="PHOSPHATASE YCDX-RELATED"/>
    <property type="match status" value="1"/>
</dbReference>
<dbReference type="InterPro" id="IPR016195">
    <property type="entry name" value="Pol/histidinol_Pase-like"/>
</dbReference>
<dbReference type="EC" id="2.7.7.7" evidence="1"/>
<dbReference type="InterPro" id="IPR004013">
    <property type="entry name" value="PHP_dom"/>
</dbReference>
<dbReference type="SUPFAM" id="SSF81301">
    <property type="entry name" value="Nucleotidyltransferase"/>
    <property type="match status" value="1"/>
</dbReference>
<dbReference type="GO" id="GO:0003677">
    <property type="term" value="F:DNA binding"/>
    <property type="evidence" value="ECO:0007669"/>
    <property type="project" value="InterPro"/>
</dbReference>
<dbReference type="SMART" id="SM00481">
    <property type="entry name" value="POLIIIAc"/>
    <property type="match status" value="1"/>
</dbReference>
<dbReference type="InterPro" id="IPR010996">
    <property type="entry name" value="HHH_MUS81"/>
</dbReference>
<dbReference type="InterPro" id="IPR002008">
    <property type="entry name" value="DNA_pol_X_beta-like"/>
</dbReference>
<dbReference type="SMR" id="O67416"/>
<dbReference type="PIRSF" id="PIRSF005047">
    <property type="entry name" value="UCP005047_YshC"/>
    <property type="match status" value="1"/>
</dbReference>
<dbReference type="SUPFAM" id="SSF89550">
    <property type="entry name" value="PHP domain-like"/>
    <property type="match status" value="1"/>
</dbReference>
<keyword evidence="4" id="KW-0227">DNA damage</keyword>
<dbReference type="Gene3D" id="1.10.150.110">
    <property type="entry name" value="DNA polymerase beta, N-terminal domain-like"/>
    <property type="match status" value="1"/>
</dbReference>
<dbReference type="RefSeq" id="WP_010880919.1">
    <property type="nucleotide sequence ID" value="NC_000918.1"/>
</dbReference>
<dbReference type="InterPro" id="IPR027421">
    <property type="entry name" value="DNA_pol_lamdba_lyase_dom_sf"/>
</dbReference>
<comment type="catalytic activity">
    <reaction evidence="7">
        <text>DNA(n) + a 2'-deoxyribonucleoside 5'-triphosphate = DNA(n+1) + diphosphate</text>
        <dbReference type="Rhea" id="RHEA:22508"/>
        <dbReference type="Rhea" id="RHEA-COMP:17339"/>
        <dbReference type="Rhea" id="RHEA-COMP:17340"/>
        <dbReference type="ChEBI" id="CHEBI:33019"/>
        <dbReference type="ChEBI" id="CHEBI:61560"/>
        <dbReference type="ChEBI" id="CHEBI:173112"/>
        <dbReference type="EC" id="2.7.7.7"/>
    </reaction>
</comment>
<dbReference type="Gene3D" id="3.20.20.140">
    <property type="entry name" value="Metal-dependent hydrolases"/>
    <property type="match status" value="1"/>
</dbReference>
<dbReference type="Pfam" id="PF14792">
    <property type="entry name" value="DNA_pol_B_palm"/>
    <property type="match status" value="1"/>
</dbReference>
<dbReference type="SUPFAM" id="SSF47802">
    <property type="entry name" value="DNA polymerase beta, N-terminal domain-like"/>
    <property type="match status" value="1"/>
</dbReference>
<evidence type="ECO:0000256" key="2">
    <source>
        <dbReference type="ARBA" id="ARBA00022679"/>
    </source>
</evidence>
<dbReference type="EnsemblBacteria" id="AAC07374">
    <property type="protein sequence ID" value="AAC07374"/>
    <property type="gene ID" value="aq_1422"/>
</dbReference>
<evidence type="ECO:0000256" key="5">
    <source>
        <dbReference type="ARBA" id="ARBA00022932"/>
    </source>
</evidence>
<sequence length="581" mass="66961">MSRKNQELAKIFERMADILEFLGENPYRIRTYRRVANLISELQEDVEKAFYTRKLHHMPGIGESTLLKIEEFLKTGTIKKYEELRRMVPEDLLELLDAPGVGPKTLKIAYEQLGIRTKEEFIEALKKGKFNKIRGFGPVKALKILRGIELWEKSKERISLIEAYPMAQEVLKYMERIKDKYENISIAGSLRRMKETIGDIDILVSAKKENWKAIHEHFTKYPGLLEVLAKGETKSSIILDTGRQVDLRTVEPISWGAALQYFTGSKQHNIRIRDIAKEKGLKVNEYGVFKVDTEERIAGETEEGVYEVLGMQWIPPELREDWGEIELALEHKLPRLVELKDIKGDLHMHTNWSDGVNTLEEMVETAYKLGYQYIVIGDHSQSARVANGLDPERYKQQWKEIDRLNKEYNPKGFYILKGAEVDILPDGSLDLPDEVLEQFDFVVASVHSRFEQDNTERIIKAMENPYVNMIGHPTGKQYGYREGYPVNIEKLIQKAKETGTALELNTQRMDLSPENVRKCMEAGVYIGIVTDAHSARQLHLMFLGVGLARRGWATPDKVINTFDLEGLKEFVYKKRKNLARA</sequence>
<dbReference type="InParanoid" id="O67416"/>
<dbReference type="Gene3D" id="3.30.460.10">
    <property type="entry name" value="Beta Polymerase, domain 2"/>
    <property type="match status" value="1"/>
</dbReference>
<dbReference type="Gene3D" id="3.30.210.10">
    <property type="entry name" value="DNA polymerase, thumb domain"/>
    <property type="match status" value="1"/>
</dbReference>
<keyword evidence="5" id="KW-0239">DNA-directed DNA polymerase</keyword>
<dbReference type="CDD" id="cd00141">
    <property type="entry name" value="NT_POLXc"/>
    <property type="match status" value="1"/>
</dbReference>
<proteinExistence type="predicted"/>
<organism evidence="10 11">
    <name type="scientific">Aquifex aeolicus (strain VF5)</name>
    <dbReference type="NCBI Taxonomy" id="224324"/>
    <lineage>
        <taxon>Bacteria</taxon>
        <taxon>Pseudomonadati</taxon>
        <taxon>Aquificota</taxon>
        <taxon>Aquificia</taxon>
        <taxon>Aquificales</taxon>
        <taxon>Aquificaceae</taxon>
        <taxon>Aquifex</taxon>
    </lineage>
</organism>
<protein>
    <recommendedName>
        <fullName evidence="1">DNA-directed DNA polymerase</fullName>
        <ecNumber evidence="1">2.7.7.7</ecNumber>
    </recommendedName>
</protein>
<evidence type="ECO:0000313" key="11">
    <source>
        <dbReference type="Proteomes" id="UP000000798"/>
    </source>
</evidence>
<dbReference type="eggNOG" id="COG1796">
    <property type="taxonomic scope" value="Bacteria"/>
</dbReference>
<dbReference type="InterPro" id="IPR022311">
    <property type="entry name" value="PolX-like"/>
</dbReference>
<dbReference type="HOGENOM" id="CLU_017729_1_0_0"/>
<keyword evidence="3" id="KW-0548">Nucleotidyltransferase</keyword>
<keyword evidence="11" id="KW-1185">Reference proteome</keyword>
<evidence type="ECO:0000259" key="8">
    <source>
        <dbReference type="SMART" id="SM00481"/>
    </source>
</evidence>
<keyword evidence="6" id="KW-0234">DNA repair</keyword>
<accession>O67416</accession>
<feature type="domain" description="DNA-directed DNA polymerase X" evidence="9">
    <location>
        <begin position="3"/>
        <end position="320"/>
    </location>
</feature>
<dbReference type="Pfam" id="PF02811">
    <property type="entry name" value="PHP"/>
    <property type="match status" value="1"/>
</dbReference>
<evidence type="ECO:0000256" key="6">
    <source>
        <dbReference type="ARBA" id="ARBA00023204"/>
    </source>
</evidence>
<dbReference type="Pfam" id="PF14520">
    <property type="entry name" value="HHH_5"/>
    <property type="match status" value="1"/>
</dbReference>
<dbReference type="InterPro" id="IPR002054">
    <property type="entry name" value="DNA-dir_DNA_pol_X"/>
</dbReference>
<dbReference type="Pfam" id="PF14716">
    <property type="entry name" value="HHH_8"/>
    <property type="match status" value="1"/>
</dbReference>
<dbReference type="InterPro" id="IPR047967">
    <property type="entry name" value="PolX_PHP"/>
</dbReference>
<evidence type="ECO:0000313" key="10">
    <source>
        <dbReference type="EMBL" id="AAC07374.1"/>
    </source>
</evidence>
<dbReference type="InterPro" id="IPR029398">
    <property type="entry name" value="PolB_thumb"/>
</dbReference>
<evidence type="ECO:0000256" key="3">
    <source>
        <dbReference type="ARBA" id="ARBA00022695"/>
    </source>
</evidence>
<dbReference type="Proteomes" id="UP000000798">
    <property type="component" value="Chromosome"/>
</dbReference>
<dbReference type="OrthoDB" id="9808747at2"/>
<dbReference type="PANTHER" id="PTHR36928">
    <property type="entry name" value="PHOSPHATASE YCDX-RELATED"/>
    <property type="match status" value="1"/>
</dbReference>
<dbReference type="InterPro" id="IPR050243">
    <property type="entry name" value="PHP_phosphatase"/>
</dbReference>
<dbReference type="eggNOG" id="COG1387">
    <property type="taxonomic scope" value="Bacteria"/>
</dbReference>
<dbReference type="InterPro" id="IPR043519">
    <property type="entry name" value="NT_sf"/>
</dbReference>
<dbReference type="PRINTS" id="PR00870">
    <property type="entry name" value="DNAPOLXBETA"/>
</dbReference>
<dbReference type="GO" id="GO:0003887">
    <property type="term" value="F:DNA-directed DNA polymerase activity"/>
    <property type="evidence" value="ECO:0000318"/>
    <property type="project" value="GO_Central"/>
</dbReference>